<dbReference type="EMBL" id="LAZR01005934">
    <property type="protein sequence ID" value="KKM96022.1"/>
    <property type="molecule type" value="Genomic_DNA"/>
</dbReference>
<gene>
    <name evidence="1" type="ORF">LCGC14_1182410</name>
</gene>
<proteinExistence type="predicted"/>
<accession>A0A0F9PS92</accession>
<dbReference type="AlphaFoldDB" id="A0A0F9PS92"/>
<name>A0A0F9PS92_9ZZZZ</name>
<reference evidence="1" key="1">
    <citation type="journal article" date="2015" name="Nature">
        <title>Complex archaea that bridge the gap between prokaryotes and eukaryotes.</title>
        <authorList>
            <person name="Spang A."/>
            <person name="Saw J.H."/>
            <person name="Jorgensen S.L."/>
            <person name="Zaremba-Niedzwiedzka K."/>
            <person name="Martijn J."/>
            <person name="Lind A.E."/>
            <person name="van Eijk R."/>
            <person name="Schleper C."/>
            <person name="Guy L."/>
            <person name="Ettema T.J."/>
        </authorList>
    </citation>
    <scope>NUCLEOTIDE SEQUENCE</scope>
</reference>
<organism evidence="1">
    <name type="scientific">marine sediment metagenome</name>
    <dbReference type="NCBI Taxonomy" id="412755"/>
    <lineage>
        <taxon>unclassified sequences</taxon>
        <taxon>metagenomes</taxon>
        <taxon>ecological metagenomes</taxon>
    </lineage>
</organism>
<protein>
    <submittedName>
        <fullName evidence="1">Uncharacterized protein</fullName>
    </submittedName>
</protein>
<sequence length="49" mass="5968">MYNKHRSYQLTRMGLFETFSFIAISEYDILIHIDTQQLKFDNITYAFQD</sequence>
<evidence type="ECO:0000313" key="1">
    <source>
        <dbReference type="EMBL" id="KKM96022.1"/>
    </source>
</evidence>
<comment type="caution">
    <text evidence="1">The sequence shown here is derived from an EMBL/GenBank/DDBJ whole genome shotgun (WGS) entry which is preliminary data.</text>
</comment>